<dbReference type="STRING" id="1177154.Y5S_00296"/>
<dbReference type="Proteomes" id="UP000029444">
    <property type="component" value="Unassembled WGS sequence"/>
</dbReference>
<proteinExistence type="predicted"/>
<gene>
    <name evidence="2" type="ORF">Y5S_00296</name>
</gene>
<dbReference type="eggNOG" id="COG3139">
    <property type="taxonomic scope" value="Bacteria"/>
</dbReference>
<dbReference type="PATRIC" id="fig|1177154.3.peg.298"/>
<feature type="region of interest" description="Disordered" evidence="1">
    <location>
        <begin position="67"/>
        <end position="93"/>
    </location>
</feature>
<dbReference type="EMBL" id="ARXV01000001">
    <property type="protein sequence ID" value="KGD66629.1"/>
    <property type="molecule type" value="Genomic_DNA"/>
</dbReference>
<protein>
    <submittedName>
        <fullName evidence="2">Uncharacterized protein</fullName>
    </submittedName>
</protein>
<dbReference type="OrthoDB" id="5616307at2"/>
<organism evidence="2 3">
    <name type="scientific">Alcanivorax nanhaiticus</name>
    <dbReference type="NCBI Taxonomy" id="1177154"/>
    <lineage>
        <taxon>Bacteria</taxon>
        <taxon>Pseudomonadati</taxon>
        <taxon>Pseudomonadota</taxon>
        <taxon>Gammaproteobacteria</taxon>
        <taxon>Oceanospirillales</taxon>
        <taxon>Alcanivoracaceae</taxon>
        <taxon>Alcanivorax</taxon>
    </lineage>
</organism>
<evidence type="ECO:0000313" key="2">
    <source>
        <dbReference type="EMBL" id="KGD66629.1"/>
    </source>
</evidence>
<dbReference type="Pfam" id="PF07023">
    <property type="entry name" value="DUF1315"/>
    <property type="match status" value="1"/>
</dbReference>
<evidence type="ECO:0000256" key="1">
    <source>
        <dbReference type="SAM" id="MobiDB-lite"/>
    </source>
</evidence>
<evidence type="ECO:0000313" key="3">
    <source>
        <dbReference type="Proteomes" id="UP000029444"/>
    </source>
</evidence>
<sequence>MTYQSFEDLIATMTPEICDNMRRAVELGKWPDGRTLSKEQREMCMQAVLAWEAKNLPEDQRTGYMEQACKSDNGGKDGAEEQPVTLRGPDTLQ</sequence>
<dbReference type="AlphaFoldDB" id="A0A095SQN1"/>
<comment type="caution">
    <text evidence="2">The sequence shown here is derived from an EMBL/GenBank/DDBJ whole genome shotgun (WGS) entry which is preliminary data.</text>
</comment>
<keyword evidence="3" id="KW-1185">Reference proteome</keyword>
<reference evidence="2 3" key="1">
    <citation type="submission" date="2012-09" db="EMBL/GenBank/DDBJ databases">
        <title>Genome Sequence of alkane-degrading Bacterium Alcanivorax sp. 19-m-6.</title>
        <authorList>
            <person name="Lai Q."/>
            <person name="Shao Z."/>
        </authorList>
    </citation>
    <scope>NUCLEOTIDE SEQUENCE [LARGE SCALE GENOMIC DNA]</scope>
    <source>
        <strain evidence="2 3">19-m-6</strain>
    </source>
</reference>
<accession>A0A095SQN1</accession>
<dbReference type="RefSeq" id="WP_035229676.1">
    <property type="nucleotide sequence ID" value="NZ_ARXV01000001.1"/>
</dbReference>
<name>A0A095SQN1_9GAMM</name>
<dbReference type="InterPro" id="IPR009749">
    <property type="entry name" value="DUF1315"/>
</dbReference>